<dbReference type="SMART" id="SM00448">
    <property type="entry name" value="REC"/>
    <property type="match status" value="1"/>
</dbReference>
<dbReference type="Gene3D" id="3.40.50.2300">
    <property type="match status" value="1"/>
</dbReference>
<evidence type="ECO:0000256" key="1">
    <source>
        <dbReference type="ARBA" id="ARBA00022553"/>
    </source>
</evidence>
<comment type="caution">
    <text evidence="8">The sequence shown here is derived from an EMBL/GenBank/DDBJ whole genome shotgun (WGS) entry which is preliminary data.</text>
</comment>
<dbReference type="Pfam" id="PF00072">
    <property type="entry name" value="Response_reg"/>
    <property type="match status" value="1"/>
</dbReference>
<dbReference type="GO" id="GO:0006355">
    <property type="term" value="P:regulation of DNA-templated transcription"/>
    <property type="evidence" value="ECO:0007669"/>
    <property type="project" value="TreeGrafter"/>
</dbReference>
<keyword evidence="4" id="KW-0238">DNA-binding</keyword>
<evidence type="ECO:0000256" key="6">
    <source>
        <dbReference type="PROSITE-ProRule" id="PRU00169"/>
    </source>
</evidence>
<dbReference type="InterPro" id="IPR011006">
    <property type="entry name" value="CheY-like_superfamily"/>
</dbReference>
<name>A0A2S9XGL3_9BACT</name>
<dbReference type="FunFam" id="3.40.50.2300:FF:000001">
    <property type="entry name" value="DNA-binding response regulator PhoB"/>
    <property type="match status" value="1"/>
</dbReference>
<proteinExistence type="predicted"/>
<accession>A0A2S9XGL3</accession>
<feature type="domain" description="Response regulatory" evidence="7">
    <location>
        <begin position="5"/>
        <end position="121"/>
    </location>
</feature>
<dbReference type="SUPFAM" id="SSF52172">
    <property type="entry name" value="CheY-like"/>
    <property type="match status" value="1"/>
</dbReference>
<gene>
    <name evidence="8" type="primary">afsQ1_2</name>
    <name evidence="8" type="ORF">ENSA5_52060</name>
</gene>
<feature type="modified residue" description="4-aspartylphosphate" evidence="6">
    <location>
        <position position="54"/>
    </location>
</feature>
<dbReference type="EMBL" id="PVNK01000227">
    <property type="protein sequence ID" value="PRP91995.1"/>
    <property type="molecule type" value="Genomic_DNA"/>
</dbReference>
<dbReference type="InterPro" id="IPR039420">
    <property type="entry name" value="WalR-like"/>
</dbReference>
<dbReference type="PANTHER" id="PTHR48111:SF1">
    <property type="entry name" value="TWO-COMPONENT RESPONSE REGULATOR ORR33"/>
    <property type="match status" value="1"/>
</dbReference>
<evidence type="ECO:0000256" key="5">
    <source>
        <dbReference type="ARBA" id="ARBA00023163"/>
    </source>
</evidence>
<evidence type="ECO:0000256" key="2">
    <source>
        <dbReference type="ARBA" id="ARBA00023012"/>
    </source>
</evidence>
<evidence type="ECO:0000256" key="4">
    <source>
        <dbReference type="ARBA" id="ARBA00023125"/>
    </source>
</evidence>
<dbReference type="PROSITE" id="PS50110">
    <property type="entry name" value="RESPONSE_REGULATORY"/>
    <property type="match status" value="1"/>
</dbReference>
<protein>
    <submittedName>
        <fullName evidence="8">Transcriptional regulatory protein AfsQ1</fullName>
    </submittedName>
</protein>
<dbReference type="GO" id="GO:0005829">
    <property type="term" value="C:cytosol"/>
    <property type="evidence" value="ECO:0007669"/>
    <property type="project" value="TreeGrafter"/>
</dbReference>
<keyword evidence="3" id="KW-0805">Transcription regulation</keyword>
<dbReference type="PANTHER" id="PTHR48111">
    <property type="entry name" value="REGULATOR OF RPOS"/>
    <property type="match status" value="1"/>
</dbReference>
<evidence type="ECO:0000256" key="3">
    <source>
        <dbReference type="ARBA" id="ARBA00023015"/>
    </source>
</evidence>
<dbReference type="GO" id="GO:0032993">
    <property type="term" value="C:protein-DNA complex"/>
    <property type="evidence" value="ECO:0007669"/>
    <property type="project" value="TreeGrafter"/>
</dbReference>
<organism evidence="8 9">
    <name type="scientific">Enhygromyxa salina</name>
    <dbReference type="NCBI Taxonomy" id="215803"/>
    <lineage>
        <taxon>Bacteria</taxon>
        <taxon>Pseudomonadati</taxon>
        <taxon>Myxococcota</taxon>
        <taxon>Polyangia</taxon>
        <taxon>Nannocystales</taxon>
        <taxon>Nannocystaceae</taxon>
        <taxon>Enhygromyxa</taxon>
    </lineage>
</organism>
<dbReference type="AlphaFoldDB" id="A0A2S9XGL3"/>
<evidence type="ECO:0000313" key="9">
    <source>
        <dbReference type="Proteomes" id="UP000237968"/>
    </source>
</evidence>
<keyword evidence="1 6" id="KW-0597">Phosphoprotein</keyword>
<dbReference type="CDD" id="cd17574">
    <property type="entry name" value="REC_OmpR"/>
    <property type="match status" value="1"/>
</dbReference>
<keyword evidence="2" id="KW-0902">Two-component regulatory system</keyword>
<dbReference type="OrthoDB" id="9790791at2"/>
<dbReference type="RefSeq" id="WP_106394435.1">
    <property type="nucleotide sequence ID" value="NZ_PVNK01000227.1"/>
</dbReference>
<sequence>MAGEHILVVEDDPAVQTLLSKALTAKGYRITQATDGVQGLTALEQEQPDLIIADVMMPRLDGMTFVKAIKRNDGTRSVPVIFLTAKNDPRSVVEGINVGAKYYVTKPFQLDELLAKIRKAL</sequence>
<evidence type="ECO:0000259" key="7">
    <source>
        <dbReference type="PROSITE" id="PS50110"/>
    </source>
</evidence>
<keyword evidence="9" id="KW-1185">Reference proteome</keyword>
<keyword evidence="5" id="KW-0804">Transcription</keyword>
<dbReference type="InterPro" id="IPR001789">
    <property type="entry name" value="Sig_transdc_resp-reg_receiver"/>
</dbReference>
<reference evidence="8 9" key="1">
    <citation type="submission" date="2018-03" db="EMBL/GenBank/DDBJ databases">
        <title>Draft Genome Sequences of the Obligatory Marine Myxobacteria Enhygromyxa salina SWB005.</title>
        <authorList>
            <person name="Poehlein A."/>
            <person name="Moghaddam J.A."/>
            <person name="Harms H."/>
            <person name="Alanjari M."/>
            <person name="Koenig G.M."/>
            <person name="Daniel R."/>
            <person name="Schaeberle T.F."/>
        </authorList>
    </citation>
    <scope>NUCLEOTIDE SEQUENCE [LARGE SCALE GENOMIC DNA]</scope>
    <source>
        <strain evidence="8 9">SWB005</strain>
    </source>
</reference>
<dbReference type="GO" id="GO:0000156">
    <property type="term" value="F:phosphorelay response regulator activity"/>
    <property type="evidence" value="ECO:0007669"/>
    <property type="project" value="TreeGrafter"/>
</dbReference>
<evidence type="ECO:0000313" key="8">
    <source>
        <dbReference type="EMBL" id="PRP91995.1"/>
    </source>
</evidence>
<dbReference type="GO" id="GO:0000976">
    <property type="term" value="F:transcription cis-regulatory region binding"/>
    <property type="evidence" value="ECO:0007669"/>
    <property type="project" value="TreeGrafter"/>
</dbReference>
<dbReference type="Proteomes" id="UP000237968">
    <property type="component" value="Unassembled WGS sequence"/>
</dbReference>